<feature type="non-terminal residue" evidence="3">
    <location>
        <position position="1"/>
    </location>
</feature>
<organism evidence="3 4">
    <name type="scientific">Prorocentrum cordatum</name>
    <dbReference type="NCBI Taxonomy" id="2364126"/>
    <lineage>
        <taxon>Eukaryota</taxon>
        <taxon>Sar</taxon>
        <taxon>Alveolata</taxon>
        <taxon>Dinophyceae</taxon>
        <taxon>Prorocentrales</taxon>
        <taxon>Prorocentraceae</taxon>
        <taxon>Prorocentrum</taxon>
    </lineage>
</organism>
<dbReference type="InterPro" id="IPR046700">
    <property type="entry name" value="DUF6570"/>
</dbReference>
<gene>
    <name evidence="3" type="ORF">PCOR1329_LOCUS23280</name>
</gene>
<reference evidence="3" key="1">
    <citation type="submission" date="2023-10" db="EMBL/GenBank/DDBJ databases">
        <authorList>
            <person name="Chen Y."/>
            <person name="Shah S."/>
            <person name="Dougan E. K."/>
            <person name="Thang M."/>
            <person name="Chan C."/>
        </authorList>
    </citation>
    <scope>NUCLEOTIDE SEQUENCE [LARGE SCALE GENOMIC DNA]</scope>
</reference>
<comment type="caution">
    <text evidence="3">The sequence shown here is derived from an EMBL/GenBank/DDBJ whole genome shotgun (WGS) entry which is preliminary data.</text>
</comment>
<name>A0ABN9RYJ8_9DINO</name>
<feature type="domain" description="DUF6570" evidence="2">
    <location>
        <begin position="146"/>
        <end position="218"/>
    </location>
</feature>
<dbReference type="EMBL" id="CAUYUJ010007869">
    <property type="protein sequence ID" value="CAK0822204.1"/>
    <property type="molecule type" value="Genomic_DNA"/>
</dbReference>
<keyword evidence="4" id="KW-1185">Reference proteome</keyword>
<dbReference type="Pfam" id="PF20209">
    <property type="entry name" value="DUF6570"/>
    <property type="match status" value="1"/>
</dbReference>
<feature type="region of interest" description="Disordered" evidence="1">
    <location>
        <begin position="273"/>
        <end position="302"/>
    </location>
</feature>
<feature type="compositionally biased region" description="Basic and acidic residues" evidence="1">
    <location>
        <begin position="288"/>
        <end position="300"/>
    </location>
</feature>
<protein>
    <recommendedName>
        <fullName evidence="2">DUF6570 domain-containing protein</fullName>
    </recommendedName>
</protein>
<accession>A0ABN9RYJ8</accession>
<evidence type="ECO:0000259" key="2">
    <source>
        <dbReference type="Pfam" id="PF20209"/>
    </source>
</evidence>
<proteinExistence type="predicted"/>
<evidence type="ECO:0000313" key="3">
    <source>
        <dbReference type="EMBL" id="CAK0822204.1"/>
    </source>
</evidence>
<evidence type="ECO:0000313" key="4">
    <source>
        <dbReference type="Proteomes" id="UP001189429"/>
    </source>
</evidence>
<dbReference type="Proteomes" id="UP001189429">
    <property type="component" value="Unassembled WGS sequence"/>
</dbReference>
<evidence type="ECO:0000256" key="1">
    <source>
        <dbReference type="SAM" id="MobiDB-lite"/>
    </source>
</evidence>
<sequence length="319" mass="35076">DAMTDDSYALAPCAICARQKRRCKLQRVHIPTPSTEECPEWLSWPADTWTTHKAEWYAQLDNVFSIDRHMEIIFCVADRLHEAQENVDACRKDEESTLGFASTAAAESWLERVRCWAAAVRADLEADSISSPTGNPDCRWLVYRKGILSSDTSDGNVVAYPQSPDAAPTALGMLPAALAQTMLVQFVGAVTDDLRRHPELQVSVRRLRDAFRWLSSNNWAFMLATRHHDTWRDGTLHAVFENLLDAYKTSIGSTEGVPREVLAAATPASAAKASVASEGPADCGDGTDPVHDQSDVREDTSAAVVNGGMDDVTSLRLWT</sequence>